<sequence>LTLVHGLTISNPTETVTSTGPITISWQTSSGDPSVFSIELINQSFNNQYAIANNVDSSLGSLTLTLPQIPVQDGYTIELMNISNINDIYAQTGTFSVSE</sequence>
<dbReference type="EMBL" id="KZ293427">
    <property type="protein sequence ID" value="PBK70188.1"/>
    <property type="molecule type" value="Genomic_DNA"/>
</dbReference>
<feature type="non-terminal residue" evidence="3">
    <location>
        <position position="1"/>
    </location>
</feature>
<dbReference type="AlphaFoldDB" id="A0A2H3BVV9"/>
<keyword evidence="4" id="KW-1185">Reference proteome</keyword>
<feature type="domain" description="Yeast cell wall synthesis Kre9/Knh1-like N-terminal" evidence="2">
    <location>
        <begin position="13"/>
        <end position="97"/>
    </location>
</feature>
<dbReference type="STRING" id="1076256.A0A2H3BVV9"/>
<accession>A0A2H3BVV9</accession>
<organism evidence="3 4">
    <name type="scientific">Armillaria solidipes</name>
    <dbReference type="NCBI Taxonomy" id="1076256"/>
    <lineage>
        <taxon>Eukaryota</taxon>
        <taxon>Fungi</taxon>
        <taxon>Dikarya</taxon>
        <taxon>Basidiomycota</taxon>
        <taxon>Agaricomycotina</taxon>
        <taxon>Agaricomycetes</taxon>
        <taxon>Agaricomycetidae</taxon>
        <taxon>Agaricales</taxon>
        <taxon>Marasmiineae</taxon>
        <taxon>Physalacriaceae</taxon>
        <taxon>Armillaria</taxon>
    </lineage>
</organism>
<gene>
    <name evidence="3" type="ORF">ARMSODRAFT_866734</name>
</gene>
<protein>
    <recommendedName>
        <fullName evidence="2">Yeast cell wall synthesis Kre9/Knh1-like N-terminal domain-containing protein</fullName>
    </recommendedName>
</protein>
<evidence type="ECO:0000313" key="3">
    <source>
        <dbReference type="EMBL" id="PBK70188.1"/>
    </source>
</evidence>
<keyword evidence="1" id="KW-0732">Signal</keyword>
<proteinExistence type="predicted"/>
<feature type="non-terminal residue" evidence="3">
    <location>
        <position position="99"/>
    </location>
</feature>
<reference evidence="4" key="1">
    <citation type="journal article" date="2017" name="Nat. Ecol. Evol.">
        <title>Genome expansion and lineage-specific genetic innovations in the forest pathogenic fungi Armillaria.</title>
        <authorList>
            <person name="Sipos G."/>
            <person name="Prasanna A.N."/>
            <person name="Walter M.C."/>
            <person name="O'Connor E."/>
            <person name="Balint B."/>
            <person name="Krizsan K."/>
            <person name="Kiss B."/>
            <person name="Hess J."/>
            <person name="Varga T."/>
            <person name="Slot J."/>
            <person name="Riley R."/>
            <person name="Boka B."/>
            <person name="Rigling D."/>
            <person name="Barry K."/>
            <person name="Lee J."/>
            <person name="Mihaltcheva S."/>
            <person name="LaButti K."/>
            <person name="Lipzen A."/>
            <person name="Waldron R."/>
            <person name="Moloney N.M."/>
            <person name="Sperisen C."/>
            <person name="Kredics L."/>
            <person name="Vagvoelgyi C."/>
            <person name="Patrignani A."/>
            <person name="Fitzpatrick D."/>
            <person name="Nagy I."/>
            <person name="Doyle S."/>
            <person name="Anderson J.B."/>
            <person name="Grigoriev I.V."/>
            <person name="Gueldener U."/>
            <person name="Muensterkoetter M."/>
            <person name="Nagy L.G."/>
        </authorList>
    </citation>
    <scope>NUCLEOTIDE SEQUENCE [LARGE SCALE GENOMIC DNA]</scope>
    <source>
        <strain evidence="4">28-4</strain>
    </source>
</reference>
<name>A0A2H3BVV9_9AGAR</name>
<evidence type="ECO:0000259" key="2">
    <source>
        <dbReference type="Pfam" id="PF10342"/>
    </source>
</evidence>
<evidence type="ECO:0000256" key="1">
    <source>
        <dbReference type="ARBA" id="ARBA00022729"/>
    </source>
</evidence>
<evidence type="ECO:0000313" key="4">
    <source>
        <dbReference type="Proteomes" id="UP000218334"/>
    </source>
</evidence>
<dbReference type="Pfam" id="PF10342">
    <property type="entry name" value="Kre9_KNH"/>
    <property type="match status" value="1"/>
</dbReference>
<dbReference type="InterPro" id="IPR018466">
    <property type="entry name" value="Kre9/Knh1-like_N"/>
</dbReference>
<dbReference type="Proteomes" id="UP000218334">
    <property type="component" value="Unassembled WGS sequence"/>
</dbReference>